<feature type="compositionally biased region" description="Polar residues" evidence="1">
    <location>
        <begin position="346"/>
        <end position="355"/>
    </location>
</feature>
<feature type="region of interest" description="Disordered" evidence="1">
    <location>
        <begin position="334"/>
        <end position="355"/>
    </location>
</feature>
<feature type="region of interest" description="Disordered" evidence="1">
    <location>
        <begin position="1"/>
        <end position="20"/>
    </location>
</feature>
<dbReference type="STRING" id="2282107.A0A286UR93"/>
<dbReference type="Proteomes" id="UP000217199">
    <property type="component" value="Unassembled WGS sequence"/>
</dbReference>
<dbReference type="InParanoid" id="A0A286UR93"/>
<gene>
    <name evidence="2" type="ORF">PNOK_0203900</name>
</gene>
<feature type="compositionally biased region" description="Polar residues" evidence="1">
    <location>
        <begin position="1"/>
        <end position="17"/>
    </location>
</feature>
<dbReference type="EMBL" id="NBII01000002">
    <property type="protein sequence ID" value="PAV22082.1"/>
    <property type="molecule type" value="Genomic_DNA"/>
</dbReference>
<evidence type="ECO:0000313" key="2">
    <source>
        <dbReference type="EMBL" id="PAV22082.1"/>
    </source>
</evidence>
<dbReference type="AlphaFoldDB" id="A0A286UR93"/>
<feature type="compositionally biased region" description="Polar residues" evidence="1">
    <location>
        <begin position="429"/>
        <end position="446"/>
    </location>
</feature>
<name>A0A286UR93_9AGAM</name>
<feature type="region of interest" description="Disordered" evidence="1">
    <location>
        <begin position="423"/>
        <end position="475"/>
    </location>
</feature>
<sequence>MAGDPEQTQRSATNRPMSASEIAKNVKNTETWQKYNNLEQIAFSDIPDKYIPDVYRVLSVNSKLPYELIDKTSKYRECLSVLSPEILDFLLKAAKELPSLFSKRVKLEDTEECVSDLCTVFSAWRQLLLMKESNERWSEADYAALVYDVLRTPAVRNSSYRTQSSIHLPQHTARCVRPSRLTTRVLKAKTVMPDGSIFIRSNSIFSLSNKKSSPYKKIDRHDSTRKTCGHEGGDMFRFQASPSTQFPSTPGFEFVGAFLEDKKPGYDMLEFAYRQNRMSCAAALRHLHSFCIQAPVFGLIWADGKVRAHVDWYSHPETNNPTLYSATYPGPSLLEAPKSKKRKARPSNSSELSENSDPALFFEWDLSKRSDIISVFLLLRNLDSWVSKDFCERVKRDVKAFAHKVTEDGAVYKPWRCKGDELQERKPLSASSVPATSLADSAPNSAHSDHPLKLPPITRARPIKKTKARKENLYR</sequence>
<reference evidence="2 3" key="1">
    <citation type="journal article" date="2017" name="Mol. Ecol.">
        <title>Comparative and population genomic landscape of Phellinus noxius: A hypervariable fungus causing root rot in trees.</title>
        <authorList>
            <person name="Chung C.L."/>
            <person name="Lee T.J."/>
            <person name="Akiba M."/>
            <person name="Lee H.H."/>
            <person name="Kuo T.H."/>
            <person name="Liu D."/>
            <person name="Ke H.M."/>
            <person name="Yokoi T."/>
            <person name="Roa M.B."/>
            <person name="Lu M.J."/>
            <person name="Chang Y.Y."/>
            <person name="Ann P.J."/>
            <person name="Tsai J.N."/>
            <person name="Chen C.Y."/>
            <person name="Tzean S.S."/>
            <person name="Ota Y."/>
            <person name="Hattori T."/>
            <person name="Sahashi N."/>
            <person name="Liou R.F."/>
            <person name="Kikuchi T."/>
            <person name="Tsai I.J."/>
        </authorList>
    </citation>
    <scope>NUCLEOTIDE SEQUENCE [LARGE SCALE GENOMIC DNA]</scope>
    <source>
        <strain evidence="2 3">FFPRI411160</strain>
    </source>
</reference>
<accession>A0A286UR93</accession>
<proteinExistence type="predicted"/>
<keyword evidence="3" id="KW-1185">Reference proteome</keyword>
<evidence type="ECO:0000313" key="3">
    <source>
        <dbReference type="Proteomes" id="UP000217199"/>
    </source>
</evidence>
<protein>
    <submittedName>
        <fullName evidence="2">Uncharacterized protein</fullName>
    </submittedName>
</protein>
<comment type="caution">
    <text evidence="2">The sequence shown here is derived from an EMBL/GenBank/DDBJ whole genome shotgun (WGS) entry which is preliminary data.</text>
</comment>
<organism evidence="2 3">
    <name type="scientific">Pyrrhoderma noxium</name>
    <dbReference type="NCBI Taxonomy" id="2282107"/>
    <lineage>
        <taxon>Eukaryota</taxon>
        <taxon>Fungi</taxon>
        <taxon>Dikarya</taxon>
        <taxon>Basidiomycota</taxon>
        <taxon>Agaricomycotina</taxon>
        <taxon>Agaricomycetes</taxon>
        <taxon>Hymenochaetales</taxon>
        <taxon>Hymenochaetaceae</taxon>
        <taxon>Pyrrhoderma</taxon>
    </lineage>
</organism>
<dbReference type="OrthoDB" id="3261881at2759"/>
<evidence type="ECO:0000256" key="1">
    <source>
        <dbReference type="SAM" id="MobiDB-lite"/>
    </source>
</evidence>